<feature type="domain" description="Rrn7/TAF1B C-terminal cyclin" evidence="12">
    <location>
        <begin position="302"/>
        <end position="464"/>
    </location>
</feature>
<dbReference type="HOGENOM" id="CLU_016553_2_2_1"/>
<feature type="compositionally biased region" description="Low complexity" evidence="10">
    <location>
        <begin position="188"/>
        <end position="204"/>
    </location>
</feature>
<evidence type="ECO:0000256" key="6">
    <source>
        <dbReference type="ARBA" id="ARBA00023015"/>
    </source>
</evidence>
<dbReference type="STRING" id="1287681.M7T963"/>
<evidence type="ECO:0000256" key="9">
    <source>
        <dbReference type="ARBA" id="ARBA00023242"/>
    </source>
</evidence>
<dbReference type="EMBL" id="KB707260">
    <property type="protein sequence ID" value="EMR63165.1"/>
    <property type="molecule type" value="Genomic_DNA"/>
</dbReference>
<keyword evidence="6" id="KW-0805">Transcription regulation</keyword>
<dbReference type="Pfam" id="PF20645">
    <property type="entry name" value="Rrn7_cyclin_C"/>
    <property type="match status" value="1"/>
</dbReference>
<evidence type="ECO:0000259" key="12">
    <source>
        <dbReference type="Pfam" id="PF20645"/>
    </source>
</evidence>
<protein>
    <submittedName>
        <fullName evidence="13">Putative rna polymerase i specific transcription initiation factor protein</fullName>
    </submittedName>
</protein>
<feature type="region of interest" description="Disordered" evidence="10">
    <location>
        <begin position="158"/>
        <end position="204"/>
    </location>
</feature>
<dbReference type="InterPro" id="IPR033599">
    <property type="entry name" value="TAF1B/Rrn7"/>
</dbReference>
<dbReference type="PANTHER" id="PTHR31576">
    <property type="entry name" value="TATA BOX-BINDING PROTEIN-ASSOCIATED FACTOR RNA POLYMERASE I SUBUNIT B"/>
    <property type="match status" value="1"/>
</dbReference>
<evidence type="ECO:0000313" key="14">
    <source>
        <dbReference type="Proteomes" id="UP000012174"/>
    </source>
</evidence>
<keyword evidence="5" id="KW-0862">Zinc</keyword>
<evidence type="ECO:0000256" key="4">
    <source>
        <dbReference type="ARBA" id="ARBA00022771"/>
    </source>
</evidence>
<dbReference type="InterPro" id="IPR048538">
    <property type="entry name" value="Rrn7_cyclin_C"/>
</dbReference>
<comment type="subcellular location">
    <subcellularLocation>
        <location evidence="1">Nucleus</location>
        <location evidence="1">Nucleolus</location>
    </subcellularLocation>
</comment>
<feature type="region of interest" description="Disordered" evidence="10">
    <location>
        <begin position="113"/>
        <end position="134"/>
    </location>
</feature>
<accession>M7T963</accession>
<keyword evidence="9" id="KW-0539">Nucleus</keyword>
<evidence type="ECO:0000256" key="2">
    <source>
        <dbReference type="ARBA" id="ARBA00006899"/>
    </source>
</evidence>
<evidence type="ECO:0000256" key="3">
    <source>
        <dbReference type="ARBA" id="ARBA00022723"/>
    </source>
</evidence>
<feature type="compositionally biased region" description="Basic and acidic residues" evidence="10">
    <location>
        <begin position="592"/>
        <end position="602"/>
    </location>
</feature>
<feature type="region of interest" description="Disordered" evidence="10">
    <location>
        <begin position="592"/>
        <end position="613"/>
    </location>
</feature>
<dbReference type="Pfam" id="PF20644">
    <property type="entry name" value="Rrn7_cyclin_N"/>
    <property type="match status" value="1"/>
</dbReference>
<dbReference type="OMA" id="ICRDIWA"/>
<proteinExistence type="inferred from homology"/>
<keyword evidence="13" id="KW-0396">Initiation factor</keyword>
<name>M7T963_EUTLA</name>
<evidence type="ECO:0000256" key="7">
    <source>
        <dbReference type="ARBA" id="ARBA00023125"/>
    </source>
</evidence>
<evidence type="ECO:0000313" key="13">
    <source>
        <dbReference type="EMBL" id="EMR63165.1"/>
    </source>
</evidence>
<dbReference type="GO" id="GO:0001164">
    <property type="term" value="F:RNA polymerase I core promoter sequence-specific DNA binding"/>
    <property type="evidence" value="ECO:0007669"/>
    <property type="project" value="InterPro"/>
</dbReference>
<keyword evidence="7" id="KW-0238">DNA-binding</keyword>
<dbReference type="GO" id="GO:0042790">
    <property type="term" value="P:nucleolar large rRNA transcription by RNA polymerase I"/>
    <property type="evidence" value="ECO:0007669"/>
    <property type="project" value="TreeGrafter"/>
</dbReference>
<dbReference type="Proteomes" id="UP000012174">
    <property type="component" value="Unassembled WGS sequence"/>
</dbReference>
<evidence type="ECO:0000256" key="8">
    <source>
        <dbReference type="ARBA" id="ARBA00023163"/>
    </source>
</evidence>
<dbReference type="eggNOG" id="ENOG502RYCI">
    <property type="taxonomic scope" value="Eukaryota"/>
</dbReference>
<dbReference type="KEGG" id="ela:UCREL1_9873"/>
<keyword evidence="3" id="KW-0479">Metal-binding</keyword>
<dbReference type="PANTHER" id="PTHR31576:SF2">
    <property type="entry name" value="TATA BOX-BINDING PROTEIN-ASSOCIATED FACTOR RNA POLYMERASE I SUBUNIT B"/>
    <property type="match status" value="1"/>
</dbReference>
<keyword evidence="13" id="KW-0648">Protein biosynthesis</keyword>
<dbReference type="GO" id="GO:0003743">
    <property type="term" value="F:translation initiation factor activity"/>
    <property type="evidence" value="ECO:0007669"/>
    <property type="project" value="UniProtKB-KW"/>
</dbReference>
<dbReference type="InterPro" id="IPR048540">
    <property type="entry name" value="Rrn7_cyclin_N"/>
</dbReference>
<keyword evidence="4" id="KW-0863">Zinc-finger</keyword>
<sequence>MAPPTKYHRFRSGERCDECGARQWYAENALRYCRNGHRLEGFAAHEEDEDAFGTRGRVSRKKREPKSAKGASHQAVKLSGDAGRELYLEVLQLVLRRQIRALGGLLGLIRGRGGGGGDEGGAASVEAEEDAGMGGDDLEHVVRSLWVLRVRNLPLKLEGSSSNGGKGRKGGRSAGESGEESGRERASSRGGFSSSGFSSGSLSELESSDYYSDASRATTARSWDPDARARWKLPKLVDALALCYLACLVKRLPVTTADFHGWAQRGDIEFLAAINSIPKNVRDRLPAEYHRALQVKDHIKTGYLQTTVQQLIFSFHVNFDLVFPPLNYVSILIQHIKELLLPVETYPAAKSMAEVMKADFTYPHEGKRIRSMRNPEVLLITLVVVAAKLLYSLDGVERAPRSDRDFRCLKPDWTAWREAIEDKARRKSTTHLEQGQEYKVTPNDALTMDNAKLDDYMDWFEKMWTGGDTEPGTAEALREPFVDQKRATSPRPHKTSEEEGSDAETTRRYRTVNRRIKVVEVVPDASDEDEENTRQPRDFCPVWRSEEDLPDIARMLYREAAERAAIPLVVLVRAAAQVERRLEVWCMQRAKERRREKGKGKATEVLGVTDSDE</sequence>
<comment type="similarity">
    <text evidence="2">Belongs to the RRN7/TAF1B family.</text>
</comment>
<evidence type="ECO:0000256" key="1">
    <source>
        <dbReference type="ARBA" id="ARBA00004604"/>
    </source>
</evidence>
<feature type="region of interest" description="Disordered" evidence="10">
    <location>
        <begin position="50"/>
        <end position="75"/>
    </location>
</feature>
<feature type="region of interest" description="Disordered" evidence="10">
    <location>
        <begin position="468"/>
        <end position="508"/>
    </location>
</feature>
<reference evidence="14" key="1">
    <citation type="journal article" date="2013" name="Genome Announc.">
        <title>Draft genome sequence of the grapevine dieback fungus Eutypa lata UCR-EL1.</title>
        <authorList>
            <person name="Blanco-Ulate B."/>
            <person name="Rolshausen P.E."/>
            <person name="Cantu D."/>
        </authorList>
    </citation>
    <scope>NUCLEOTIDE SEQUENCE [LARGE SCALE GENOMIC DNA]</scope>
    <source>
        <strain evidence="14">UCR-EL1</strain>
    </source>
</reference>
<keyword evidence="14" id="KW-1185">Reference proteome</keyword>
<dbReference type="GO" id="GO:0008270">
    <property type="term" value="F:zinc ion binding"/>
    <property type="evidence" value="ECO:0007669"/>
    <property type="project" value="UniProtKB-KW"/>
</dbReference>
<evidence type="ECO:0000256" key="10">
    <source>
        <dbReference type="SAM" id="MobiDB-lite"/>
    </source>
</evidence>
<evidence type="ECO:0000256" key="5">
    <source>
        <dbReference type="ARBA" id="ARBA00022833"/>
    </source>
</evidence>
<feature type="compositionally biased region" description="Basic and acidic residues" evidence="10">
    <location>
        <begin position="476"/>
        <end position="486"/>
    </location>
</feature>
<dbReference type="GO" id="GO:0070860">
    <property type="term" value="C:RNA polymerase I core factor complex"/>
    <property type="evidence" value="ECO:0007669"/>
    <property type="project" value="InterPro"/>
</dbReference>
<feature type="domain" description="Rrn7/TAF1B N-terminal cyclin" evidence="11">
    <location>
        <begin position="91"/>
        <end position="279"/>
    </location>
</feature>
<dbReference type="AlphaFoldDB" id="M7T963"/>
<dbReference type="OrthoDB" id="428577at2759"/>
<organism evidence="13 14">
    <name type="scientific">Eutypa lata (strain UCR-EL1)</name>
    <name type="common">Grapevine dieback disease fungus</name>
    <name type="synonym">Eutypa armeniacae</name>
    <dbReference type="NCBI Taxonomy" id="1287681"/>
    <lineage>
        <taxon>Eukaryota</taxon>
        <taxon>Fungi</taxon>
        <taxon>Dikarya</taxon>
        <taxon>Ascomycota</taxon>
        <taxon>Pezizomycotina</taxon>
        <taxon>Sordariomycetes</taxon>
        <taxon>Xylariomycetidae</taxon>
        <taxon>Xylariales</taxon>
        <taxon>Diatrypaceae</taxon>
        <taxon>Eutypa</taxon>
    </lineage>
</organism>
<gene>
    <name evidence="13" type="ORF">UCREL1_9873</name>
</gene>
<evidence type="ECO:0000259" key="11">
    <source>
        <dbReference type="Pfam" id="PF20644"/>
    </source>
</evidence>
<keyword evidence="8" id="KW-0804">Transcription</keyword>